<dbReference type="GO" id="GO:0006508">
    <property type="term" value="P:proteolysis"/>
    <property type="evidence" value="ECO:0007669"/>
    <property type="project" value="UniProtKB-KW"/>
</dbReference>
<comment type="caution">
    <text evidence="5">The sequence shown here is derived from an EMBL/GenBank/DDBJ whole genome shotgun (WGS) entry which is preliminary data.</text>
</comment>
<evidence type="ECO:0000256" key="3">
    <source>
        <dbReference type="SAM" id="MobiDB-lite"/>
    </source>
</evidence>
<dbReference type="PANTHER" id="PTHR21646">
    <property type="entry name" value="UBIQUITIN CARBOXYL-TERMINAL HYDROLASE"/>
    <property type="match status" value="1"/>
</dbReference>
<feature type="domain" description="USP" evidence="4">
    <location>
        <begin position="225"/>
        <end position="558"/>
    </location>
</feature>
<sequence>MIPESVSPVVSSSKSSMSSALNDCGRYYRTYSSSYTSPTYLTSHSSLIRSHSSKNANLFSDSSSRFKLNDVTSRLSSLKATNHDDYSSYSRPLITDKYSYKKKSLQISPTPTSSKYQSTYRSSSLPSSSYLSKTVDSKTLDSNANYKIDGADSAFLLPERRLNSFKSSLNSVSKKYDSNNYNSNDYSCKKDLREAEKKVETNSYRKKYEKCNGESSSDDSVTKWAGLRNVGNTCYMNSILQCLSSTKALKEYVMSKSYMKDINQDGKLMNAFSSLISKMWLQSSGPVDVSAFKDVFQRLASQFAGYDQHDAQEFLRFLVDKLHADVNRVQTRPKFLPEINDKLPDNSQASEHWKRYLMSENSYILDLFGGQLKSTLQCLVCGNKSVTFEIFWDLSLPLPSSCSSYSSSVSIGDILRNFTQEEILDNREKPRCSLCKVEQRMAKSYSFQKLPKYLVLHLKRFQTTSSYRKLSTVVQFPLTGLDMSPFLAKSVSSSRLYNLYAVSNHVGTPFTGHYTANCKHPHGVDWYTCNDATVSKISTPVMPKVVNADAYILFYEAVD</sequence>
<keyword evidence="2" id="KW-0378">Hydrolase</keyword>
<feature type="compositionally biased region" description="Low complexity" evidence="3">
    <location>
        <begin position="112"/>
        <end position="131"/>
    </location>
</feature>
<organism evidence="5 6">
    <name type="scientific">Parthenolecanium corni</name>
    <dbReference type="NCBI Taxonomy" id="536013"/>
    <lineage>
        <taxon>Eukaryota</taxon>
        <taxon>Metazoa</taxon>
        <taxon>Ecdysozoa</taxon>
        <taxon>Arthropoda</taxon>
        <taxon>Hexapoda</taxon>
        <taxon>Insecta</taxon>
        <taxon>Pterygota</taxon>
        <taxon>Neoptera</taxon>
        <taxon>Paraneoptera</taxon>
        <taxon>Hemiptera</taxon>
        <taxon>Sternorrhyncha</taxon>
        <taxon>Coccoidea</taxon>
        <taxon>Coccidae</taxon>
        <taxon>Parthenolecanium</taxon>
    </lineage>
</organism>
<dbReference type="EMBL" id="JBBCAQ010000010">
    <property type="protein sequence ID" value="KAK7601321.1"/>
    <property type="molecule type" value="Genomic_DNA"/>
</dbReference>
<feature type="region of interest" description="Disordered" evidence="3">
    <location>
        <begin position="106"/>
        <end position="131"/>
    </location>
</feature>
<dbReference type="AlphaFoldDB" id="A0AAN9TR37"/>
<dbReference type="Proteomes" id="UP001367676">
    <property type="component" value="Unassembled WGS sequence"/>
</dbReference>
<evidence type="ECO:0000313" key="5">
    <source>
        <dbReference type="EMBL" id="KAK7601321.1"/>
    </source>
</evidence>
<proteinExistence type="inferred from homology"/>
<dbReference type="InterPro" id="IPR038765">
    <property type="entry name" value="Papain-like_cys_pep_sf"/>
</dbReference>
<dbReference type="GO" id="GO:0004843">
    <property type="term" value="F:cysteine-type deubiquitinase activity"/>
    <property type="evidence" value="ECO:0007669"/>
    <property type="project" value="UniProtKB-UniRule"/>
</dbReference>
<dbReference type="PANTHER" id="PTHR21646:SF23">
    <property type="entry name" value="UBIQUITIN CARBOXYL-TERMINAL HYDROLASE USP2"/>
    <property type="match status" value="1"/>
</dbReference>
<keyword evidence="2" id="KW-0788">Thiol protease</keyword>
<dbReference type="PROSITE" id="PS00972">
    <property type="entry name" value="USP_1"/>
    <property type="match status" value="1"/>
</dbReference>
<dbReference type="InterPro" id="IPR050185">
    <property type="entry name" value="Ub_carboxyl-term_hydrolase"/>
</dbReference>
<comment type="catalytic activity">
    <reaction evidence="1 2">
        <text>Thiol-dependent hydrolysis of ester, thioester, amide, peptide and isopeptide bonds formed by the C-terminal Gly of ubiquitin (a 76-residue protein attached to proteins as an intracellular targeting signal).</text>
        <dbReference type="EC" id="3.4.19.12"/>
    </reaction>
</comment>
<accession>A0AAN9TR37</accession>
<dbReference type="PROSITE" id="PS50235">
    <property type="entry name" value="USP_3"/>
    <property type="match status" value="1"/>
</dbReference>
<keyword evidence="6" id="KW-1185">Reference proteome</keyword>
<dbReference type="GO" id="GO:0016579">
    <property type="term" value="P:protein deubiquitination"/>
    <property type="evidence" value="ECO:0007669"/>
    <property type="project" value="InterPro"/>
</dbReference>
<protein>
    <recommendedName>
        <fullName evidence="2">Ubiquitin carboxyl-terminal hydrolase</fullName>
        <ecNumber evidence="2">3.4.19.12</ecNumber>
    </recommendedName>
</protein>
<dbReference type="CDD" id="cd02674">
    <property type="entry name" value="Peptidase_C19R"/>
    <property type="match status" value="1"/>
</dbReference>
<evidence type="ECO:0000256" key="1">
    <source>
        <dbReference type="ARBA" id="ARBA00000707"/>
    </source>
</evidence>
<dbReference type="Pfam" id="PF00443">
    <property type="entry name" value="UCH"/>
    <property type="match status" value="1"/>
</dbReference>
<dbReference type="SUPFAM" id="SSF54001">
    <property type="entry name" value="Cysteine proteinases"/>
    <property type="match status" value="1"/>
</dbReference>
<dbReference type="Gene3D" id="3.90.70.10">
    <property type="entry name" value="Cysteine proteinases"/>
    <property type="match status" value="1"/>
</dbReference>
<gene>
    <name evidence="5" type="ORF">V9T40_008762</name>
</gene>
<dbReference type="PROSITE" id="PS00973">
    <property type="entry name" value="USP_2"/>
    <property type="match status" value="1"/>
</dbReference>
<dbReference type="InterPro" id="IPR018200">
    <property type="entry name" value="USP_CS"/>
</dbReference>
<name>A0AAN9TR37_9HEMI</name>
<evidence type="ECO:0000256" key="2">
    <source>
        <dbReference type="RuleBase" id="RU366025"/>
    </source>
</evidence>
<dbReference type="InterPro" id="IPR028889">
    <property type="entry name" value="USP"/>
</dbReference>
<keyword evidence="2" id="KW-0645">Protease</keyword>
<evidence type="ECO:0000259" key="4">
    <source>
        <dbReference type="PROSITE" id="PS50235"/>
    </source>
</evidence>
<evidence type="ECO:0000313" key="6">
    <source>
        <dbReference type="Proteomes" id="UP001367676"/>
    </source>
</evidence>
<comment type="similarity">
    <text evidence="2">Belongs to the peptidase C19 family.</text>
</comment>
<keyword evidence="2" id="KW-0833">Ubl conjugation pathway</keyword>
<dbReference type="EC" id="3.4.19.12" evidence="2"/>
<dbReference type="InterPro" id="IPR001394">
    <property type="entry name" value="Peptidase_C19_UCH"/>
</dbReference>
<reference evidence="5 6" key="1">
    <citation type="submission" date="2024-03" db="EMBL/GenBank/DDBJ databases">
        <title>Adaptation during the transition from Ophiocordyceps entomopathogen to insect associate is accompanied by gene loss and intensified selection.</title>
        <authorList>
            <person name="Ward C.M."/>
            <person name="Onetto C.A."/>
            <person name="Borneman A.R."/>
        </authorList>
    </citation>
    <scope>NUCLEOTIDE SEQUENCE [LARGE SCALE GENOMIC DNA]</scope>
    <source>
        <strain evidence="5">AWRI1</strain>
        <tissue evidence="5">Single Adult Female</tissue>
    </source>
</reference>